<evidence type="ECO:0000256" key="8">
    <source>
        <dbReference type="SAM" id="Phobius"/>
    </source>
</evidence>
<keyword evidence="3" id="KW-0762">Sugar transport</keyword>
<comment type="subcellular location">
    <subcellularLocation>
        <location evidence="1">Membrane</location>
        <topology evidence="1">Multi-pass membrane protein</topology>
    </subcellularLocation>
</comment>
<dbReference type="PROSITE" id="PS00217">
    <property type="entry name" value="SUGAR_TRANSPORT_2"/>
    <property type="match status" value="1"/>
</dbReference>
<feature type="domain" description="Major facilitator superfamily (MFS) profile" evidence="9">
    <location>
        <begin position="93"/>
        <end position="512"/>
    </location>
</feature>
<keyword evidence="6 8" id="KW-0472">Membrane</keyword>
<dbReference type="KEGG" id="bdi:100845658"/>
<evidence type="ECO:0000256" key="3">
    <source>
        <dbReference type="ARBA" id="ARBA00022597"/>
    </source>
</evidence>
<feature type="transmembrane region" description="Helical" evidence="8">
    <location>
        <begin position="323"/>
        <end position="349"/>
    </location>
</feature>
<gene>
    <name evidence="11" type="primary">LOC100845658</name>
    <name evidence="10" type="ORF">BRADI_1g61757v3</name>
</gene>
<protein>
    <recommendedName>
        <fullName evidence="9">Major facilitator superfamily (MFS) profile domain-containing protein</fullName>
    </recommendedName>
</protein>
<dbReference type="ExpressionAtlas" id="A0A0Q3KB01">
    <property type="expression patterns" value="baseline"/>
</dbReference>
<dbReference type="EnsemblPlants" id="KQK21588">
    <property type="protein sequence ID" value="KQK21588"/>
    <property type="gene ID" value="BRADI_1g61757v3"/>
</dbReference>
<feature type="transmembrane region" description="Helical" evidence="8">
    <location>
        <begin position="422"/>
        <end position="446"/>
    </location>
</feature>
<dbReference type="RefSeq" id="XP_010228593.1">
    <property type="nucleotide sequence ID" value="XM_010230291.3"/>
</dbReference>
<dbReference type="OrthoDB" id="6133115at2759"/>
<dbReference type="GO" id="GO:0055085">
    <property type="term" value="P:transmembrane transport"/>
    <property type="evidence" value="ECO:0000318"/>
    <property type="project" value="GO_Central"/>
</dbReference>
<dbReference type="FunFam" id="1.20.1250.20:FF:000043">
    <property type="entry name" value="sugar transporter ERD6-like 6"/>
    <property type="match status" value="1"/>
</dbReference>
<dbReference type="PANTHER" id="PTHR48021:SF45">
    <property type="entry name" value="OS03G0363500 PROTEIN"/>
    <property type="match status" value="1"/>
</dbReference>
<keyword evidence="4 8" id="KW-0812">Transmembrane</keyword>
<reference evidence="11" key="3">
    <citation type="submission" date="2018-08" db="UniProtKB">
        <authorList>
            <consortium name="EnsemblPlants"/>
        </authorList>
    </citation>
    <scope>IDENTIFICATION</scope>
    <source>
        <strain evidence="11">cv. Bd21</strain>
    </source>
</reference>
<feature type="transmembrane region" description="Helical" evidence="8">
    <location>
        <begin position="388"/>
        <end position="410"/>
    </location>
</feature>
<dbReference type="SUPFAM" id="SSF103473">
    <property type="entry name" value="MFS general substrate transporter"/>
    <property type="match status" value="1"/>
</dbReference>
<evidence type="ECO:0000313" key="11">
    <source>
        <dbReference type="EnsemblPlants" id="KQK21588"/>
    </source>
</evidence>
<dbReference type="NCBIfam" id="TIGR00879">
    <property type="entry name" value="SP"/>
    <property type="match status" value="1"/>
</dbReference>
<dbReference type="GO" id="GO:0051119">
    <property type="term" value="F:sugar transmembrane transporter activity"/>
    <property type="evidence" value="ECO:0007669"/>
    <property type="project" value="InterPro"/>
</dbReference>
<dbReference type="GO" id="GO:0016020">
    <property type="term" value="C:membrane"/>
    <property type="evidence" value="ECO:0000318"/>
    <property type="project" value="GO_Central"/>
</dbReference>
<dbReference type="Gramene" id="KQK21588">
    <property type="protein sequence ID" value="KQK21588"/>
    <property type="gene ID" value="BRADI_1g61757v3"/>
</dbReference>
<dbReference type="FunCoup" id="A0A0Q3KB01">
    <property type="interactions" value="229"/>
</dbReference>
<dbReference type="InterPro" id="IPR005828">
    <property type="entry name" value="MFS_sugar_transport-like"/>
</dbReference>
<feature type="transmembrane region" description="Helical" evidence="8">
    <location>
        <begin position="490"/>
        <end position="508"/>
    </location>
</feature>
<evidence type="ECO:0000259" key="9">
    <source>
        <dbReference type="PROSITE" id="PS50850"/>
    </source>
</evidence>
<dbReference type="InterPro" id="IPR036259">
    <property type="entry name" value="MFS_trans_sf"/>
</dbReference>
<evidence type="ECO:0000256" key="7">
    <source>
        <dbReference type="RuleBase" id="RU003346"/>
    </source>
</evidence>
<evidence type="ECO:0000256" key="5">
    <source>
        <dbReference type="ARBA" id="ARBA00022989"/>
    </source>
</evidence>
<evidence type="ECO:0000313" key="12">
    <source>
        <dbReference type="Proteomes" id="UP000008810"/>
    </source>
</evidence>
<evidence type="ECO:0000313" key="10">
    <source>
        <dbReference type="EMBL" id="KQK21588.1"/>
    </source>
</evidence>
<dbReference type="CDD" id="cd17358">
    <property type="entry name" value="MFS_GLUT6_8_Class3_like"/>
    <property type="match status" value="1"/>
</dbReference>
<evidence type="ECO:0000256" key="2">
    <source>
        <dbReference type="ARBA" id="ARBA00010992"/>
    </source>
</evidence>
<sequence length="530" mass="56621">MAAAFTLSTPAALLPRHSAAGPSLSFRLESRRLSRRGQCAATRRDDGCPRRLPAAAVEATCGRTRRATAVAAAQGQAEAENGTEGSLRMVLLSTAVAVCGSFEFGTCVGYSAPAQAGIVSDIGLSNSQYGVFASILAIGAMIGALISGRLADTLGRKMTMRLAAVVGVFGWLTIYLAEGAMMLYFGRVLLGICTGLLSYVVPVFIAEIAPKDLRGGLTTSNQLFICSGCSAAYISGALLSWRSLTLVGLVPCAFLFWGLLFIPESPRWLANTGREKEFRTSLQNLRGENADISDEATEIREYIETVHHLPKARIQDLLQSKNMFAMIVGAGLMIFQQLGGINAIGFYTSYIFSSAGFSGKLGTILIGVIQIPITLFGALLMDRSGRRALLLVSSSGTFLGCFLTGLSFYFKAQGLHTQLVPALALYGILAYYMAYSIGMGPIPWVIMSEIFSIDMKAIAGSLVTLVSWLGSFAISYSFSFLMNWNSAGTFFLFSAASLVTMLFVARLVPETKGTTLEEIQESLMGVGLTD</sequence>
<reference evidence="10 11" key="1">
    <citation type="journal article" date="2010" name="Nature">
        <title>Genome sequencing and analysis of the model grass Brachypodium distachyon.</title>
        <authorList>
            <consortium name="International Brachypodium Initiative"/>
        </authorList>
    </citation>
    <scope>NUCLEOTIDE SEQUENCE [LARGE SCALE GENOMIC DNA]</scope>
    <source>
        <strain evidence="10 11">Bd21</strain>
    </source>
</reference>
<dbReference type="GeneID" id="100845658"/>
<organism evidence="10">
    <name type="scientific">Brachypodium distachyon</name>
    <name type="common">Purple false brome</name>
    <name type="synonym">Trachynia distachya</name>
    <dbReference type="NCBI Taxonomy" id="15368"/>
    <lineage>
        <taxon>Eukaryota</taxon>
        <taxon>Viridiplantae</taxon>
        <taxon>Streptophyta</taxon>
        <taxon>Embryophyta</taxon>
        <taxon>Tracheophyta</taxon>
        <taxon>Spermatophyta</taxon>
        <taxon>Magnoliopsida</taxon>
        <taxon>Liliopsida</taxon>
        <taxon>Poales</taxon>
        <taxon>Poaceae</taxon>
        <taxon>BOP clade</taxon>
        <taxon>Pooideae</taxon>
        <taxon>Stipodae</taxon>
        <taxon>Brachypodieae</taxon>
        <taxon>Brachypodium</taxon>
    </lineage>
</organism>
<feature type="transmembrane region" description="Helical" evidence="8">
    <location>
        <begin position="189"/>
        <end position="209"/>
    </location>
</feature>
<dbReference type="EMBL" id="CM000880">
    <property type="protein sequence ID" value="KQK21588.1"/>
    <property type="molecule type" value="Genomic_DNA"/>
</dbReference>
<dbReference type="InterPro" id="IPR050549">
    <property type="entry name" value="MFS_Trehalose_Transporter"/>
</dbReference>
<dbReference type="AlphaFoldDB" id="A0A0Q3KB01"/>
<feature type="transmembrane region" description="Helical" evidence="8">
    <location>
        <begin position="244"/>
        <end position="262"/>
    </location>
</feature>
<dbReference type="PANTHER" id="PTHR48021">
    <property type="match status" value="1"/>
</dbReference>
<evidence type="ECO:0000256" key="1">
    <source>
        <dbReference type="ARBA" id="ARBA00004141"/>
    </source>
</evidence>
<keyword evidence="5 8" id="KW-1133">Transmembrane helix</keyword>
<dbReference type="InterPro" id="IPR003663">
    <property type="entry name" value="Sugar/inositol_transpt"/>
</dbReference>
<feature type="transmembrane region" description="Helical" evidence="8">
    <location>
        <begin position="129"/>
        <end position="146"/>
    </location>
</feature>
<feature type="transmembrane region" description="Helical" evidence="8">
    <location>
        <begin position="221"/>
        <end position="238"/>
    </location>
</feature>
<proteinExistence type="inferred from homology"/>
<reference evidence="10" key="2">
    <citation type="submission" date="2017-06" db="EMBL/GenBank/DDBJ databases">
        <title>WGS assembly of Brachypodium distachyon.</title>
        <authorList>
            <consortium name="The International Brachypodium Initiative"/>
            <person name="Lucas S."/>
            <person name="Harmon-Smith M."/>
            <person name="Lail K."/>
            <person name="Tice H."/>
            <person name="Grimwood J."/>
            <person name="Bruce D."/>
            <person name="Barry K."/>
            <person name="Shu S."/>
            <person name="Lindquist E."/>
            <person name="Wang M."/>
            <person name="Pitluck S."/>
            <person name="Vogel J.P."/>
            <person name="Garvin D.F."/>
            <person name="Mockler T.C."/>
            <person name="Schmutz J."/>
            <person name="Rokhsar D."/>
            <person name="Bevan M.W."/>
        </authorList>
    </citation>
    <scope>NUCLEOTIDE SEQUENCE</scope>
    <source>
        <strain evidence="10">Bd21</strain>
    </source>
</reference>
<feature type="transmembrane region" description="Helical" evidence="8">
    <location>
        <begin position="158"/>
        <end position="177"/>
    </location>
</feature>
<keyword evidence="12" id="KW-1185">Reference proteome</keyword>
<dbReference type="Gene3D" id="1.20.1250.20">
    <property type="entry name" value="MFS general substrate transporter like domains"/>
    <property type="match status" value="1"/>
</dbReference>
<accession>A0A0Q3KB01</accession>
<keyword evidence="7" id="KW-0813">Transport</keyword>
<dbReference type="InterPro" id="IPR020846">
    <property type="entry name" value="MFS_dom"/>
</dbReference>
<dbReference type="Proteomes" id="UP000008810">
    <property type="component" value="Chromosome 1"/>
</dbReference>
<dbReference type="InterPro" id="IPR044775">
    <property type="entry name" value="MFS_ERD6/Tret1-like"/>
</dbReference>
<evidence type="ECO:0000256" key="6">
    <source>
        <dbReference type="ARBA" id="ARBA00023136"/>
    </source>
</evidence>
<evidence type="ECO:0000256" key="4">
    <source>
        <dbReference type="ARBA" id="ARBA00022692"/>
    </source>
</evidence>
<name>A0A0Q3KB01_BRADI</name>
<dbReference type="PRINTS" id="PR00171">
    <property type="entry name" value="SUGRTRNSPORT"/>
</dbReference>
<feature type="transmembrane region" description="Helical" evidence="8">
    <location>
        <begin position="361"/>
        <end position="381"/>
    </location>
</feature>
<comment type="similarity">
    <text evidence="2 7">Belongs to the major facilitator superfamily. Sugar transporter (TC 2.A.1.1) family.</text>
</comment>
<dbReference type="Pfam" id="PF00083">
    <property type="entry name" value="Sugar_tr"/>
    <property type="match status" value="1"/>
</dbReference>
<dbReference type="InterPro" id="IPR005829">
    <property type="entry name" value="Sugar_transporter_CS"/>
</dbReference>
<feature type="transmembrane region" description="Helical" evidence="8">
    <location>
        <begin position="458"/>
        <end position="478"/>
    </location>
</feature>
<dbReference type="PROSITE" id="PS50850">
    <property type="entry name" value="MFS"/>
    <property type="match status" value="1"/>
</dbReference>
<dbReference type="GO" id="GO:0022857">
    <property type="term" value="F:transmembrane transporter activity"/>
    <property type="evidence" value="ECO:0000318"/>
    <property type="project" value="GO_Central"/>
</dbReference>